<dbReference type="EMBL" id="JYDI01000046">
    <property type="protein sequence ID" value="KRY56190.1"/>
    <property type="molecule type" value="Genomic_DNA"/>
</dbReference>
<comment type="caution">
    <text evidence="1">The sequence shown here is derived from an EMBL/GenBank/DDBJ whole genome shotgun (WGS) entry which is preliminary data.</text>
</comment>
<organism evidence="1 2">
    <name type="scientific">Trichinella britovi</name>
    <name type="common">Parasitic roundworm</name>
    <dbReference type="NCBI Taxonomy" id="45882"/>
    <lineage>
        <taxon>Eukaryota</taxon>
        <taxon>Metazoa</taxon>
        <taxon>Ecdysozoa</taxon>
        <taxon>Nematoda</taxon>
        <taxon>Enoplea</taxon>
        <taxon>Dorylaimia</taxon>
        <taxon>Trichinellida</taxon>
        <taxon>Trichinellidae</taxon>
        <taxon>Trichinella</taxon>
    </lineage>
</organism>
<feature type="non-terminal residue" evidence="1">
    <location>
        <position position="1"/>
    </location>
</feature>
<evidence type="ECO:0000313" key="1">
    <source>
        <dbReference type="EMBL" id="KRY56190.1"/>
    </source>
</evidence>
<accession>A0A0V1D415</accession>
<evidence type="ECO:0000313" key="2">
    <source>
        <dbReference type="Proteomes" id="UP000054653"/>
    </source>
</evidence>
<reference evidence="1 2" key="1">
    <citation type="submission" date="2015-01" db="EMBL/GenBank/DDBJ databases">
        <title>Evolution of Trichinella species and genotypes.</title>
        <authorList>
            <person name="Korhonen P.K."/>
            <person name="Edoardo P."/>
            <person name="Giuseppe L.R."/>
            <person name="Gasser R.B."/>
        </authorList>
    </citation>
    <scope>NUCLEOTIDE SEQUENCE [LARGE SCALE GENOMIC DNA]</scope>
    <source>
        <strain evidence="1">ISS120</strain>
    </source>
</reference>
<keyword evidence="2" id="KW-1185">Reference proteome</keyword>
<protein>
    <submittedName>
        <fullName evidence="1">Uncharacterized protein</fullName>
    </submittedName>
</protein>
<sequence length="231" mass="26841">LSNVVHVAQAQFGHFNVDVKEPETTGGGSRSGGQRVHPAVLFQLRQQTARRLVTEQMTDVMARIRSVIFLQVGQWKAEIDRTQIFHRNHVDPVAQLCGRIWVLFPDDLFQFFVFNAGKCRHVCLLQFIQRLFAHYAQRHQISRIMILIKLQQSFAWIIASGQHVVQKCFPRAGSKFVVVVFRIRQMTFQLIVAPTVALQITSHLRIHRIHFTFRSIHREQRFDEKLGKPVI</sequence>
<proteinExistence type="predicted"/>
<dbReference type="AlphaFoldDB" id="A0A0V1D415"/>
<gene>
    <name evidence="1" type="ORF">T03_5956</name>
</gene>
<dbReference type="Proteomes" id="UP000054653">
    <property type="component" value="Unassembled WGS sequence"/>
</dbReference>
<name>A0A0V1D415_TRIBR</name>